<evidence type="ECO:0000313" key="2">
    <source>
        <dbReference type="EMBL" id="EJF60057.1"/>
    </source>
</evidence>
<dbReference type="AlphaFoldDB" id="R7SYK0"/>
<name>R7SYK0_DICSQ</name>
<feature type="compositionally biased region" description="Pro residues" evidence="1">
    <location>
        <begin position="267"/>
        <end position="281"/>
    </location>
</feature>
<evidence type="ECO:0000313" key="3">
    <source>
        <dbReference type="Proteomes" id="UP000053319"/>
    </source>
</evidence>
<feature type="compositionally biased region" description="Acidic residues" evidence="1">
    <location>
        <begin position="216"/>
        <end position="228"/>
    </location>
</feature>
<dbReference type="EMBL" id="JH719419">
    <property type="protein sequence ID" value="EJF60057.1"/>
    <property type="molecule type" value="Genomic_DNA"/>
</dbReference>
<dbReference type="KEGG" id="dsq:DICSQDRAFT_63793"/>
<accession>R7SYK0</accession>
<dbReference type="OrthoDB" id="2387165at2759"/>
<evidence type="ECO:0000256" key="1">
    <source>
        <dbReference type="SAM" id="MobiDB-lite"/>
    </source>
</evidence>
<feature type="region of interest" description="Disordered" evidence="1">
    <location>
        <begin position="209"/>
        <end position="296"/>
    </location>
</feature>
<feature type="compositionally biased region" description="Acidic residues" evidence="1">
    <location>
        <begin position="236"/>
        <end position="256"/>
    </location>
</feature>
<proteinExistence type="predicted"/>
<organism evidence="2 3">
    <name type="scientific">Dichomitus squalens (strain LYAD-421)</name>
    <name type="common">Western red white-rot fungus</name>
    <dbReference type="NCBI Taxonomy" id="732165"/>
    <lineage>
        <taxon>Eukaryota</taxon>
        <taxon>Fungi</taxon>
        <taxon>Dikarya</taxon>
        <taxon>Basidiomycota</taxon>
        <taxon>Agaricomycotina</taxon>
        <taxon>Agaricomycetes</taxon>
        <taxon>Polyporales</taxon>
        <taxon>Polyporaceae</taxon>
        <taxon>Dichomitus</taxon>
    </lineage>
</organism>
<dbReference type="HOGENOM" id="CLU_035340_1_0_1"/>
<sequence>MILTPAGAPPSLCSAPGEASSAVANPAQSPATVPQPQRPLLDISNSPTGRRIQGGEDSVGDTLFLETLKVPTVILETPSISHTMAAALSLSLLGHTLFLKSQVPFPIAQLSRMPGGKSNPKAAKKRDELLATFDTLASHLQTTFVAISTAYAKCKSATSDENGHIRDVARPSRGTAHLMFVFGPSANAARARIVLTIDGLDVKVWGVRPCDSLSRDDDDVDGEEDSDEDSQRSAEVSEEEGSDSEDDASEEDDVSDVESFGSDSGSGPPPSRSPSPLPPNPSTTSRDASPAPAPTPELTYAEEQQTLRAAERLLSRTLMNAWVDGEGDMSSELAPTQTHLFLRAPRRFAHPAWAARQNLTRALDGVLASFLEDAGALPVPPAARPKSKSKGVRTEGAWIGCRGGSAYAAKAQISSSVGRGADVEDSTLGRADEEDEEIWWAWEGKIVGFADW</sequence>
<reference evidence="2 3" key="1">
    <citation type="journal article" date="2012" name="Science">
        <title>The Paleozoic origin of enzymatic lignin decomposition reconstructed from 31 fungal genomes.</title>
        <authorList>
            <person name="Floudas D."/>
            <person name="Binder M."/>
            <person name="Riley R."/>
            <person name="Barry K."/>
            <person name="Blanchette R.A."/>
            <person name="Henrissat B."/>
            <person name="Martinez A.T."/>
            <person name="Otillar R."/>
            <person name="Spatafora J.W."/>
            <person name="Yadav J.S."/>
            <person name="Aerts A."/>
            <person name="Benoit I."/>
            <person name="Boyd A."/>
            <person name="Carlson A."/>
            <person name="Copeland A."/>
            <person name="Coutinho P.M."/>
            <person name="de Vries R.P."/>
            <person name="Ferreira P."/>
            <person name="Findley K."/>
            <person name="Foster B."/>
            <person name="Gaskell J."/>
            <person name="Glotzer D."/>
            <person name="Gorecki P."/>
            <person name="Heitman J."/>
            <person name="Hesse C."/>
            <person name="Hori C."/>
            <person name="Igarashi K."/>
            <person name="Jurgens J.A."/>
            <person name="Kallen N."/>
            <person name="Kersten P."/>
            <person name="Kohler A."/>
            <person name="Kuees U."/>
            <person name="Kumar T.K.A."/>
            <person name="Kuo A."/>
            <person name="LaButti K."/>
            <person name="Larrondo L.F."/>
            <person name="Lindquist E."/>
            <person name="Ling A."/>
            <person name="Lombard V."/>
            <person name="Lucas S."/>
            <person name="Lundell T."/>
            <person name="Martin R."/>
            <person name="McLaughlin D.J."/>
            <person name="Morgenstern I."/>
            <person name="Morin E."/>
            <person name="Murat C."/>
            <person name="Nagy L.G."/>
            <person name="Nolan M."/>
            <person name="Ohm R.A."/>
            <person name="Patyshakuliyeva A."/>
            <person name="Rokas A."/>
            <person name="Ruiz-Duenas F.J."/>
            <person name="Sabat G."/>
            <person name="Salamov A."/>
            <person name="Samejima M."/>
            <person name="Schmutz J."/>
            <person name="Slot J.C."/>
            <person name="St John F."/>
            <person name="Stenlid J."/>
            <person name="Sun H."/>
            <person name="Sun S."/>
            <person name="Syed K."/>
            <person name="Tsang A."/>
            <person name="Wiebenga A."/>
            <person name="Young D."/>
            <person name="Pisabarro A."/>
            <person name="Eastwood D.C."/>
            <person name="Martin F."/>
            <person name="Cullen D."/>
            <person name="Grigoriev I.V."/>
            <person name="Hibbett D.S."/>
        </authorList>
    </citation>
    <scope>NUCLEOTIDE SEQUENCE [LARGE SCALE GENOMIC DNA]</scope>
    <source>
        <strain evidence="2 3">LYAD-421 SS1</strain>
    </source>
</reference>
<dbReference type="RefSeq" id="XP_007367270.1">
    <property type="nucleotide sequence ID" value="XM_007367208.1"/>
</dbReference>
<dbReference type="GeneID" id="18843248"/>
<feature type="compositionally biased region" description="Low complexity" evidence="1">
    <location>
        <begin position="257"/>
        <end position="266"/>
    </location>
</feature>
<dbReference type="OMA" id="MIWWSWD"/>
<protein>
    <submittedName>
        <fullName evidence="2">Uncharacterized protein</fullName>
    </submittedName>
</protein>
<dbReference type="Proteomes" id="UP000053319">
    <property type="component" value="Unassembled WGS sequence"/>
</dbReference>
<gene>
    <name evidence="2" type="ORF">DICSQDRAFT_63793</name>
</gene>
<feature type="region of interest" description="Disordered" evidence="1">
    <location>
        <begin position="1"/>
        <end position="57"/>
    </location>
</feature>
<feature type="compositionally biased region" description="Polar residues" evidence="1">
    <location>
        <begin position="22"/>
        <end position="35"/>
    </location>
</feature>